<dbReference type="EMBL" id="CCJV01000088">
    <property type="protein sequence ID" value="CDT41051.1"/>
    <property type="molecule type" value="Genomic_DNA"/>
</dbReference>
<protein>
    <submittedName>
        <fullName evidence="1">Uncharacterized protein</fullName>
    </submittedName>
</protein>
<name>A0A822N1Q6_9VIBR</name>
<dbReference type="AlphaFoldDB" id="A0A822N1Q6"/>
<comment type="caution">
    <text evidence="1">The sequence shown here is derived from an EMBL/GenBank/DDBJ whole genome shotgun (WGS) entry which is preliminary data.</text>
</comment>
<accession>A0A822N1Q6</accession>
<proteinExistence type="predicted"/>
<evidence type="ECO:0000313" key="2">
    <source>
        <dbReference type="Proteomes" id="UP000049495"/>
    </source>
</evidence>
<sequence>MRSRLDIPKLYILISYNRLEYIMKCLHTELIETDMSNHYEENDVSDAISINCIWRNSCG</sequence>
<dbReference type="Proteomes" id="UP000049495">
    <property type="component" value="Unassembled WGS sequence"/>
</dbReference>
<organism evidence="1 2">
    <name type="scientific">Vibrio crassostreae</name>
    <dbReference type="NCBI Taxonomy" id="246167"/>
    <lineage>
        <taxon>Bacteria</taxon>
        <taxon>Pseudomonadati</taxon>
        <taxon>Pseudomonadota</taxon>
        <taxon>Gammaproteobacteria</taxon>
        <taxon>Vibrionales</taxon>
        <taxon>Vibrionaceae</taxon>
        <taxon>Vibrio</taxon>
    </lineage>
</organism>
<reference evidence="2" key="1">
    <citation type="submission" date="2014-06" db="EMBL/GenBank/DDBJ databases">
        <authorList>
            <person name="Le Roux Frederique"/>
        </authorList>
    </citation>
    <scope>NUCLEOTIDE SEQUENCE [LARGE SCALE GENOMIC DNA]</scope>
    <source>
        <strain evidence="2">J5-5</strain>
    </source>
</reference>
<evidence type="ECO:0000313" key="1">
    <source>
        <dbReference type="EMBL" id="CDT41051.1"/>
    </source>
</evidence>
<gene>
    <name evidence="1" type="ORF">VCR5J5_290101</name>
</gene>